<evidence type="ECO:0000256" key="12">
    <source>
        <dbReference type="ARBA" id="ARBA00047334"/>
    </source>
</evidence>
<evidence type="ECO:0000256" key="14">
    <source>
        <dbReference type="ARBA" id="ARBA00047883"/>
    </source>
</evidence>
<evidence type="ECO:0000256" key="3">
    <source>
        <dbReference type="ARBA" id="ARBA00012830"/>
    </source>
</evidence>
<keyword evidence="19" id="KW-1185">Reference proteome</keyword>
<comment type="catalytic activity">
    <reaction evidence="12">
        <text>4-methyl-5-(2-phosphooxyethyl)-thiazole + 4-amino-2-methyl-5-(diphosphooxymethyl)pyrimidine + H(+) = thiamine phosphate + diphosphate</text>
        <dbReference type="Rhea" id="RHEA:22328"/>
        <dbReference type="ChEBI" id="CHEBI:15378"/>
        <dbReference type="ChEBI" id="CHEBI:33019"/>
        <dbReference type="ChEBI" id="CHEBI:37575"/>
        <dbReference type="ChEBI" id="CHEBI:57841"/>
        <dbReference type="ChEBI" id="CHEBI:58296"/>
        <dbReference type="EC" id="2.5.1.3"/>
    </reaction>
</comment>
<keyword evidence="15" id="KW-1133">Transmembrane helix</keyword>
<dbReference type="Proteomes" id="UP000325081">
    <property type="component" value="Unassembled WGS sequence"/>
</dbReference>
<dbReference type="Gene3D" id="3.20.20.70">
    <property type="entry name" value="Aldolase class I"/>
    <property type="match status" value="1"/>
</dbReference>
<dbReference type="Pfam" id="PF08543">
    <property type="entry name" value="Phos_pyr_kin"/>
    <property type="match status" value="2"/>
</dbReference>
<dbReference type="HAMAP" id="MF_00097">
    <property type="entry name" value="TMP_synthase"/>
    <property type="match status" value="1"/>
</dbReference>
<dbReference type="GO" id="GO:0009228">
    <property type="term" value="P:thiamine biosynthetic process"/>
    <property type="evidence" value="ECO:0007669"/>
    <property type="project" value="UniProtKB-KW"/>
</dbReference>
<dbReference type="GO" id="GO:0009229">
    <property type="term" value="P:thiamine diphosphate biosynthetic process"/>
    <property type="evidence" value="ECO:0007669"/>
    <property type="project" value="UniProtKB-UniPathway"/>
</dbReference>
<dbReference type="UniPathway" id="UPA00060">
    <property type="reaction ID" value="UER00141"/>
</dbReference>
<evidence type="ECO:0000256" key="7">
    <source>
        <dbReference type="ARBA" id="ARBA00022777"/>
    </source>
</evidence>
<dbReference type="AlphaFoldDB" id="A0A5A7P210"/>
<keyword evidence="6" id="KW-0547">Nucleotide-binding</keyword>
<protein>
    <recommendedName>
        <fullName evidence="3">thiamine phosphate synthase</fullName>
        <ecNumber evidence="3">2.5.1.3</ecNumber>
    </recommendedName>
</protein>
<reference evidence="19" key="1">
    <citation type="journal article" date="2019" name="Curr. Biol.">
        <title>Genome Sequence of Striga asiatica Provides Insight into the Evolution of Plant Parasitism.</title>
        <authorList>
            <person name="Yoshida S."/>
            <person name="Kim S."/>
            <person name="Wafula E.K."/>
            <person name="Tanskanen J."/>
            <person name="Kim Y.M."/>
            <person name="Honaas L."/>
            <person name="Yang Z."/>
            <person name="Spallek T."/>
            <person name="Conn C.E."/>
            <person name="Ichihashi Y."/>
            <person name="Cheong K."/>
            <person name="Cui S."/>
            <person name="Der J.P."/>
            <person name="Gundlach H."/>
            <person name="Jiao Y."/>
            <person name="Hori C."/>
            <person name="Ishida J.K."/>
            <person name="Kasahara H."/>
            <person name="Kiba T."/>
            <person name="Kim M.S."/>
            <person name="Koo N."/>
            <person name="Laohavisit A."/>
            <person name="Lee Y.H."/>
            <person name="Lumba S."/>
            <person name="McCourt P."/>
            <person name="Mortimer J.C."/>
            <person name="Mutuku J.M."/>
            <person name="Nomura T."/>
            <person name="Sasaki-Sekimoto Y."/>
            <person name="Seto Y."/>
            <person name="Wang Y."/>
            <person name="Wakatake T."/>
            <person name="Sakakibara H."/>
            <person name="Demura T."/>
            <person name="Yamaguchi S."/>
            <person name="Yoneyama K."/>
            <person name="Manabe R.I."/>
            <person name="Nelson D.C."/>
            <person name="Schulman A.H."/>
            <person name="Timko M.P."/>
            <person name="dePamphilis C.W."/>
            <person name="Choi D."/>
            <person name="Shirasu K."/>
        </authorList>
    </citation>
    <scope>NUCLEOTIDE SEQUENCE [LARGE SCALE GENOMIC DNA]</scope>
    <source>
        <strain evidence="19">cv. UVA1</strain>
    </source>
</reference>
<dbReference type="GO" id="GO:0009507">
    <property type="term" value="C:chloroplast"/>
    <property type="evidence" value="ECO:0007669"/>
    <property type="project" value="TreeGrafter"/>
</dbReference>
<sequence length="696" mass="74764">MGFSLCPQPLNSSFIHHRFRPSIPLGFYRTKVSCRAMQQGEETENAGKVPVPHVLTVAGSDSGAGAGIQADLKACAARGVYCSTVVTAVTAQNTVGVQGVNIITEDSVRLQLKSVLSDMHPDVVKTGMLPSPRIVKILCESLKEFQEALVVDPVMVSTSGDVLAGPLILSSLRMSLTAMAKHYLCSHLVIPKGKEDLLPLADVVTPNLREASVLLGCAPLKTIADMRFAAKSIHDFGPRSSFLKRMKNAISVAIELKHATLSSVQLYSSDPNWFKSPVLNVLVKGGDLPASSDAVDVLFDGQEFHEFRSARIRTSNTHGTGCTLASSIAAELARGYSVFSAIKVAKRYIESALDYSKDILIGGGRQGPLDHLLKLKNNALPHAGRLFDPNDLLLYAVTDSRMNKNWGRPMSDAVKAAVEGGATIVQLRIICLLNSIACSYMAHCIALSDFTENWQLILQILSIKISASNDKHCQPLILNSSLPQHKKSLLLSCREKDLETGDFLEASMTCLRICRAHNVPFLINDRVDIALACGADGVHIGQSDMPARVARALLGPDKIIGVSCKTPEQAERAWADGADYIGCGGVYPTKTKENNVSVGLDGLRKVCLGSKLPVVAIGGIGVSNVGSVVGPGLPNLRGVAVVSAIFDRECVSSEARNLMKVILDSMDGAKYRGFVLLCMWNSDSLLVSIFFVFSLQ</sequence>
<evidence type="ECO:0000256" key="13">
    <source>
        <dbReference type="ARBA" id="ARBA00047851"/>
    </source>
</evidence>
<comment type="catalytic activity">
    <reaction evidence="13">
        <text>2-(2-carboxy-4-methylthiazol-5-yl)ethyl phosphate + 4-amino-2-methyl-5-(diphosphooxymethyl)pyrimidine + 2 H(+) = thiamine phosphate + CO2 + diphosphate</text>
        <dbReference type="Rhea" id="RHEA:47848"/>
        <dbReference type="ChEBI" id="CHEBI:15378"/>
        <dbReference type="ChEBI" id="CHEBI:16526"/>
        <dbReference type="ChEBI" id="CHEBI:33019"/>
        <dbReference type="ChEBI" id="CHEBI:37575"/>
        <dbReference type="ChEBI" id="CHEBI:57841"/>
        <dbReference type="ChEBI" id="CHEBI:62890"/>
        <dbReference type="EC" id="2.5.1.3"/>
    </reaction>
</comment>
<keyword evidence="15" id="KW-0472">Membrane</keyword>
<evidence type="ECO:0000256" key="8">
    <source>
        <dbReference type="ARBA" id="ARBA00022840"/>
    </source>
</evidence>
<evidence type="ECO:0000256" key="10">
    <source>
        <dbReference type="ARBA" id="ARBA00022977"/>
    </source>
</evidence>
<feature type="domain" description="Pyridoxamine kinase/Phosphomethylpyrimidine kinase" evidence="17">
    <location>
        <begin position="280"/>
        <end position="359"/>
    </location>
</feature>
<dbReference type="GO" id="GO:0046872">
    <property type="term" value="F:metal ion binding"/>
    <property type="evidence" value="ECO:0007669"/>
    <property type="project" value="UniProtKB-KW"/>
</dbReference>
<dbReference type="SUPFAM" id="SSF51391">
    <property type="entry name" value="Thiamin phosphate synthase"/>
    <property type="match status" value="1"/>
</dbReference>
<keyword evidence="8" id="KW-0067">ATP-binding</keyword>
<keyword evidence="9" id="KW-0460">Magnesium</keyword>
<keyword evidence="5" id="KW-0479">Metal-binding</keyword>
<accession>A0A5A7P210</accession>
<comment type="catalytic activity">
    <reaction evidence="14">
        <text>2-[(2R,5Z)-2-carboxy-4-methylthiazol-5(2H)-ylidene]ethyl phosphate + 4-amino-2-methyl-5-(diphosphooxymethyl)pyrimidine + 2 H(+) = thiamine phosphate + CO2 + diphosphate</text>
        <dbReference type="Rhea" id="RHEA:47844"/>
        <dbReference type="ChEBI" id="CHEBI:15378"/>
        <dbReference type="ChEBI" id="CHEBI:16526"/>
        <dbReference type="ChEBI" id="CHEBI:33019"/>
        <dbReference type="ChEBI" id="CHEBI:37575"/>
        <dbReference type="ChEBI" id="CHEBI:57841"/>
        <dbReference type="ChEBI" id="CHEBI:62899"/>
        <dbReference type="EC" id="2.5.1.3"/>
    </reaction>
</comment>
<keyword evidence="15" id="KW-0812">Transmembrane</keyword>
<evidence type="ECO:0000256" key="9">
    <source>
        <dbReference type="ARBA" id="ARBA00022842"/>
    </source>
</evidence>
<dbReference type="Pfam" id="PF02581">
    <property type="entry name" value="TMP-TENI"/>
    <property type="match status" value="1"/>
</dbReference>
<dbReference type="InterPro" id="IPR029056">
    <property type="entry name" value="Ribokinase-like"/>
</dbReference>
<dbReference type="SUPFAM" id="SSF53613">
    <property type="entry name" value="Ribokinase-like"/>
    <property type="match status" value="2"/>
</dbReference>
<dbReference type="InterPro" id="IPR022998">
    <property type="entry name" value="ThiamineP_synth_TenI"/>
</dbReference>
<feature type="domain" description="Thiamine phosphate synthase/TenI" evidence="16">
    <location>
        <begin position="491"/>
        <end position="645"/>
    </location>
</feature>
<comment type="caution">
    <text evidence="18">The sequence shown here is derived from an EMBL/GenBank/DDBJ whole genome shotgun (WGS) entry which is preliminary data.</text>
</comment>
<evidence type="ECO:0000256" key="6">
    <source>
        <dbReference type="ARBA" id="ARBA00022741"/>
    </source>
</evidence>
<keyword evidence="11" id="KW-0511">Multifunctional enzyme</keyword>
<dbReference type="NCBIfam" id="TIGR00693">
    <property type="entry name" value="thiE"/>
    <property type="match status" value="1"/>
</dbReference>
<evidence type="ECO:0000256" key="5">
    <source>
        <dbReference type="ARBA" id="ARBA00022723"/>
    </source>
</evidence>
<dbReference type="CDD" id="cd01169">
    <property type="entry name" value="HMPP_kinase"/>
    <property type="match status" value="1"/>
</dbReference>
<dbReference type="EC" id="2.5.1.3" evidence="3"/>
<keyword evidence="4" id="KW-0808">Transferase</keyword>
<comment type="pathway">
    <text evidence="2">Cofactor biosynthesis; thiamine diphosphate biosynthesis; thiamine phosphate from 4-amino-2-methyl-5-diphosphomethylpyrimidine and 4-methyl-5-(2-phosphoethyl)-thiazole: step 1/1.</text>
</comment>
<dbReference type="GO" id="GO:0004789">
    <property type="term" value="F:thiamine-phosphate diphosphorylase activity"/>
    <property type="evidence" value="ECO:0007669"/>
    <property type="project" value="UniProtKB-EC"/>
</dbReference>
<evidence type="ECO:0000259" key="16">
    <source>
        <dbReference type="Pfam" id="PF02581"/>
    </source>
</evidence>
<keyword evidence="10" id="KW-0784">Thiamine biosynthesis</keyword>
<feature type="domain" description="Pyridoxamine kinase/Phosphomethylpyrimidine kinase" evidence="17">
    <location>
        <begin position="61"/>
        <end position="180"/>
    </location>
</feature>
<evidence type="ECO:0000259" key="17">
    <source>
        <dbReference type="Pfam" id="PF08543"/>
    </source>
</evidence>
<dbReference type="PANTHER" id="PTHR20858">
    <property type="entry name" value="PHOSPHOMETHYLPYRIMIDINE KINASE"/>
    <property type="match status" value="1"/>
</dbReference>
<dbReference type="InterPro" id="IPR036206">
    <property type="entry name" value="ThiamineP_synth_sf"/>
</dbReference>
<organism evidence="18 19">
    <name type="scientific">Striga asiatica</name>
    <name type="common">Asiatic witchweed</name>
    <name type="synonym">Buchnera asiatica</name>
    <dbReference type="NCBI Taxonomy" id="4170"/>
    <lineage>
        <taxon>Eukaryota</taxon>
        <taxon>Viridiplantae</taxon>
        <taxon>Streptophyta</taxon>
        <taxon>Embryophyta</taxon>
        <taxon>Tracheophyta</taxon>
        <taxon>Spermatophyta</taxon>
        <taxon>Magnoliopsida</taxon>
        <taxon>eudicotyledons</taxon>
        <taxon>Gunneridae</taxon>
        <taxon>Pentapetalae</taxon>
        <taxon>asterids</taxon>
        <taxon>lamiids</taxon>
        <taxon>Lamiales</taxon>
        <taxon>Orobanchaceae</taxon>
        <taxon>Buchnereae</taxon>
        <taxon>Striga</taxon>
    </lineage>
</organism>
<dbReference type="InterPro" id="IPR034291">
    <property type="entry name" value="TMP_synthase"/>
</dbReference>
<dbReference type="GO" id="GO:0008902">
    <property type="term" value="F:hydroxymethylpyrimidine kinase activity"/>
    <property type="evidence" value="ECO:0007669"/>
    <property type="project" value="TreeGrafter"/>
</dbReference>
<dbReference type="PANTHER" id="PTHR20858:SF17">
    <property type="entry name" value="HYDROXYMETHYLPYRIMIDINE_PHOSPHOMETHYLPYRIMIDINE KINASE THI20-RELATED"/>
    <property type="match status" value="1"/>
</dbReference>
<evidence type="ECO:0000256" key="11">
    <source>
        <dbReference type="ARBA" id="ARBA00023268"/>
    </source>
</evidence>
<dbReference type="InterPro" id="IPR004399">
    <property type="entry name" value="HMP/HMP-P_kinase_dom"/>
</dbReference>
<name>A0A5A7P210_STRAF</name>
<evidence type="ECO:0000256" key="4">
    <source>
        <dbReference type="ARBA" id="ARBA00022679"/>
    </source>
</evidence>
<comment type="cofactor">
    <cofactor evidence="1">
        <name>Mg(2+)</name>
        <dbReference type="ChEBI" id="CHEBI:18420"/>
    </cofactor>
</comment>
<feature type="transmembrane region" description="Helical" evidence="15">
    <location>
        <begin position="674"/>
        <end position="695"/>
    </location>
</feature>
<keyword evidence="7" id="KW-0418">Kinase</keyword>
<evidence type="ECO:0000313" key="18">
    <source>
        <dbReference type="EMBL" id="GER26750.1"/>
    </source>
</evidence>
<gene>
    <name evidence="18" type="ORF">STAS_02399</name>
</gene>
<evidence type="ECO:0000313" key="19">
    <source>
        <dbReference type="Proteomes" id="UP000325081"/>
    </source>
</evidence>
<dbReference type="CDD" id="cd00564">
    <property type="entry name" value="TMP_TenI"/>
    <property type="match status" value="1"/>
</dbReference>
<proteinExistence type="inferred from homology"/>
<evidence type="ECO:0000256" key="15">
    <source>
        <dbReference type="SAM" id="Phobius"/>
    </source>
</evidence>
<dbReference type="InterPro" id="IPR013749">
    <property type="entry name" value="PM/HMP-P_kinase-1"/>
</dbReference>
<dbReference type="OrthoDB" id="10028886at2759"/>
<evidence type="ECO:0000256" key="2">
    <source>
        <dbReference type="ARBA" id="ARBA00005165"/>
    </source>
</evidence>
<evidence type="ECO:0000256" key="1">
    <source>
        <dbReference type="ARBA" id="ARBA00001946"/>
    </source>
</evidence>
<dbReference type="GO" id="GO:0005524">
    <property type="term" value="F:ATP binding"/>
    <property type="evidence" value="ECO:0007669"/>
    <property type="project" value="UniProtKB-KW"/>
</dbReference>
<dbReference type="GO" id="GO:0008972">
    <property type="term" value="F:phosphomethylpyrimidine kinase activity"/>
    <property type="evidence" value="ECO:0007669"/>
    <property type="project" value="InterPro"/>
</dbReference>
<dbReference type="Gene3D" id="3.40.1190.20">
    <property type="match status" value="1"/>
</dbReference>
<dbReference type="InterPro" id="IPR013785">
    <property type="entry name" value="Aldolase_TIM"/>
</dbReference>
<dbReference type="EMBL" id="BKCP01001114">
    <property type="protein sequence ID" value="GER26750.1"/>
    <property type="molecule type" value="Genomic_DNA"/>
</dbReference>